<dbReference type="AlphaFoldDB" id="A0A835I3R9"/>
<keyword evidence="2" id="KW-1185">Reference proteome</keyword>
<protein>
    <recommendedName>
        <fullName evidence="3">Reverse transcriptase domain-containing protein</fullName>
    </recommendedName>
</protein>
<sequence>MGKLVRSEEVEGAVKEVFFDATEPQVANDTMDVDKEVSSNTLAMGSTYGDHENSNNTSPQQDAIERNNAVMSTPPCGVPNLRLLWRNDVLAPTLHSQSSQHITVESPNGLITIIHASSIGPIGCFTAERGLRQRDPLSPILFAFAEDCLSKGLEWLCVNRKIQRMVIQSNYSSPTHLMFADDIFIF</sequence>
<evidence type="ECO:0000313" key="1">
    <source>
        <dbReference type="EMBL" id="KAF9610726.1"/>
    </source>
</evidence>
<dbReference type="EMBL" id="JADFTS010000004">
    <property type="protein sequence ID" value="KAF9610726.1"/>
    <property type="molecule type" value="Genomic_DNA"/>
</dbReference>
<accession>A0A835I3R9</accession>
<proteinExistence type="predicted"/>
<organism evidence="1 2">
    <name type="scientific">Coptis chinensis</name>
    <dbReference type="NCBI Taxonomy" id="261450"/>
    <lineage>
        <taxon>Eukaryota</taxon>
        <taxon>Viridiplantae</taxon>
        <taxon>Streptophyta</taxon>
        <taxon>Embryophyta</taxon>
        <taxon>Tracheophyta</taxon>
        <taxon>Spermatophyta</taxon>
        <taxon>Magnoliopsida</taxon>
        <taxon>Ranunculales</taxon>
        <taxon>Ranunculaceae</taxon>
        <taxon>Coptidoideae</taxon>
        <taxon>Coptis</taxon>
    </lineage>
</organism>
<evidence type="ECO:0000313" key="2">
    <source>
        <dbReference type="Proteomes" id="UP000631114"/>
    </source>
</evidence>
<name>A0A835I3R9_9MAGN</name>
<comment type="caution">
    <text evidence="1">The sequence shown here is derived from an EMBL/GenBank/DDBJ whole genome shotgun (WGS) entry which is preliminary data.</text>
</comment>
<reference evidence="1 2" key="1">
    <citation type="submission" date="2020-10" db="EMBL/GenBank/DDBJ databases">
        <title>The Coptis chinensis genome and diversification of protoberbering-type alkaloids.</title>
        <authorList>
            <person name="Wang B."/>
            <person name="Shu S."/>
            <person name="Song C."/>
            <person name="Liu Y."/>
        </authorList>
    </citation>
    <scope>NUCLEOTIDE SEQUENCE [LARGE SCALE GENOMIC DNA]</scope>
    <source>
        <strain evidence="1">HL-2020</strain>
        <tissue evidence="1">Leaf</tissue>
    </source>
</reference>
<dbReference type="OrthoDB" id="1938625at2759"/>
<gene>
    <name evidence="1" type="ORF">IFM89_024576</name>
</gene>
<dbReference type="Proteomes" id="UP000631114">
    <property type="component" value="Unassembled WGS sequence"/>
</dbReference>
<evidence type="ECO:0008006" key="3">
    <source>
        <dbReference type="Google" id="ProtNLM"/>
    </source>
</evidence>